<dbReference type="GO" id="GO:0006974">
    <property type="term" value="P:DNA damage response"/>
    <property type="evidence" value="ECO:0007669"/>
    <property type="project" value="TreeGrafter"/>
</dbReference>
<evidence type="ECO:0000256" key="2">
    <source>
        <dbReference type="RuleBase" id="RU369009"/>
    </source>
</evidence>
<dbReference type="InterPro" id="IPR045322">
    <property type="entry name" value="HECTD1/TRIP12-like"/>
</dbReference>
<dbReference type="AlphaFoldDB" id="A0A9D4JFC7"/>
<reference evidence="3" key="2">
    <citation type="submission" date="2020-11" db="EMBL/GenBank/DDBJ databases">
        <authorList>
            <person name="McCartney M.A."/>
            <person name="Auch B."/>
            <person name="Kono T."/>
            <person name="Mallez S."/>
            <person name="Becker A."/>
            <person name="Gohl D.M."/>
            <person name="Silverstein K.A.T."/>
            <person name="Koren S."/>
            <person name="Bechman K.B."/>
            <person name="Herman A."/>
            <person name="Abrahante J.E."/>
            <person name="Garbe J."/>
        </authorList>
    </citation>
    <scope>NUCLEOTIDE SEQUENCE</scope>
    <source>
        <strain evidence="3">Duluth1</strain>
        <tissue evidence="3">Whole animal</tissue>
    </source>
</reference>
<dbReference type="GO" id="GO:0000209">
    <property type="term" value="P:protein polyubiquitination"/>
    <property type="evidence" value="ECO:0007669"/>
    <property type="project" value="TreeGrafter"/>
</dbReference>
<proteinExistence type="inferred from homology"/>
<keyword evidence="1 2" id="KW-0808">Transferase</keyword>
<name>A0A9D4JFC7_DREPO</name>
<keyword evidence="4" id="KW-1185">Reference proteome</keyword>
<comment type="pathway">
    <text evidence="2">Protein modification; protein ubiquitination.</text>
</comment>
<comment type="caution">
    <text evidence="3">The sequence shown here is derived from an EMBL/GenBank/DDBJ whole genome shotgun (WGS) entry which is preliminary data.</text>
</comment>
<evidence type="ECO:0000256" key="1">
    <source>
        <dbReference type="ARBA" id="ARBA00022679"/>
    </source>
</evidence>
<protein>
    <recommendedName>
        <fullName evidence="2">E3 ubiquitin-protein ligase</fullName>
        <ecNumber evidence="2">2.3.2.26</ecNumber>
    </recommendedName>
</protein>
<organism evidence="3 4">
    <name type="scientific">Dreissena polymorpha</name>
    <name type="common">Zebra mussel</name>
    <name type="synonym">Mytilus polymorpha</name>
    <dbReference type="NCBI Taxonomy" id="45954"/>
    <lineage>
        <taxon>Eukaryota</taxon>
        <taxon>Metazoa</taxon>
        <taxon>Spiralia</taxon>
        <taxon>Lophotrochozoa</taxon>
        <taxon>Mollusca</taxon>
        <taxon>Bivalvia</taxon>
        <taxon>Autobranchia</taxon>
        <taxon>Heteroconchia</taxon>
        <taxon>Euheterodonta</taxon>
        <taxon>Imparidentia</taxon>
        <taxon>Neoheterodontei</taxon>
        <taxon>Myida</taxon>
        <taxon>Dreissenoidea</taxon>
        <taxon>Dreissenidae</taxon>
        <taxon>Dreissena</taxon>
    </lineage>
</organism>
<sequence>MYLDFFSINAQRCALAITANCVLNMTPEEFHYIRDSVPMLSSRLSHQVGCNLYVPRSGKKGLNASANSVVPE</sequence>
<dbReference type="PANTHER" id="PTHR45670:SF13">
    <property type="entry name" value="E3 UBIQUITIN-PROTEIN LIGASE TRIP12"/>
    <property type="match status" value="1"/>
</dbReference>
<comment type="function">
    <text evidence="2">E3 ubiquitin-protein ligase which accepts ubiquitin from an E2 ubiquitin-conjugating enzyme in the form of a thioester and then directly transfers the ubiquitin to targeted substrates.</text>
</comment>
<accession>A0A9D4JFC7</accession>
<keyword evidence="2" id="KW-0833">Ubl conjugation pathway</keyword>
<dbReference type="EC" id="2.3.2.26" evidence="2"/>
<evidence type="ECO:0000313" key="4">
    <source>
        <dbReference type="Proteomes" id="UP000828390"/>
    </source>
</evidence>
<reference evidence="3" key="1">
    <citation type="journal article" date="2019" name="bioRxiv">
        <title>The Genome of the Zebra Mussel, Dreissena polymorpha: A Resource for Invasive Species Research.</title>
        <authorList>
            <person name="McCartney M.A."/>
            <person name="Auch B."/>
            <person name="Kono T."/>
            <person name="Mallez S."/>
            <person name="Zhang Y."/>
            <person name="Obille A."/>
            <person name="Becker A."/>
            <person name="Abrahante J.E."/>
            <person name="Garbe J."/>
            <person name="Badalamenti J.P."/>
            <person name="Herman A."/>
            <person name="Mangelson H."/>
            <person name="Liachko I."/>
            <person name="Sullivan S."/>
            <person name="Sone E.D."/>
            <person name="Koren S."/>
            <person name="Silverstein K.A.T."/>
            <person name="Beckman K.B."/>
            <person name="Gohl D.M."/>
        </authorList>
    </citation>
    <scope>NUCLEOTIDE SEQUENCE</scope>
    <source>
        <strain evidence="3">Duluth1</strain>
        <tissue evidence="3">Whole animal</tissue>
    </source>
</reference>
<comment type="similarity">
    <text evidence="2">Belongs to the UPL family. K-HECT subfamily.</text>
</comment>
<comment type="catalytic activity">
    <reaction evidence="2">
        <text>S-ubiquitinyl-[E2 ubiquitin-conjugating enzyme]-L-cysteine + [acceptor protein]-L-lysine = [E2 ubiquitin-conjugating enzyme]-L-cysteine + N(6)-ubiquitinyl-[acceptor protein]-L-lysine.</text>
        <dbReference type="EC" id="2.3.2.26"/>
    </reaction>
</comment>
<evidence type="ECO:0000313" key="3">
    <source>
        <dbReference type="EMBL" id="KAH3807889.1"/>
    </source>
</evidence>
<dbReference type="Proteomes" id="UP000828390">
    <property type="component" value="Unassembled WGS sequence"/>
</dbReference>
<dbReference type="GO" id="GO:0016607">
    <property type="term" value="C:nuclear speck"/>
    <property type="evidence" value="ECO:0007669"/>
    <property type="project" value="TreeGrafter"/>
</dbReference>
<dbReference type="PANTHER" id="PTHR45670">
    <property type="entry name" value="E3 UBIQUITIN-PROTEIN LIGASE TRIP12"/>
    <property type="match status" value="1"/>
</dbReference>
<gene>
    <name evidence="3" type="ORF">DPMN_136237</name>
</gene>
<dbReference type="GO" id="GO:0061630">
    <property type="term" value="F:ubiquitin protein ligase activity"/>
    <property type="evidence" value="ECO:0007669"/>
    <property type="project" value="UniProtKB-UniRule"/>
</dbReference>
<dbReference type="EMBL" id="JAIWYP010000006">
    <property type="protein sequence ID" value="KAH3807889.1"/>
    <property type="molecule type" value="Genomic_DNA"/>
</dbReference>
<dbReference type="GO" id="GO:0043161">
    <property type="term" value="P:proteasome-mediated ubiquitin-dependent protein catabolic process"/>
    <property type="evidence" value="ECO:0007669"/>
    <property type="project" value="TreeGrafter"/>
</dbReference>